<feature type="active site" description="Proton donor" evidence="3">
    <location>
        <position position="54"/>
    </location>
</feature>
<dbReference type="EMBL" id="JAEUBF010001131">
    <property type="protein sequence ID" value="KAH3672528.1"/>
    <property type="molecule type" value="Genomic_DNA"/>
</dbReference>
<gene>
    <name evidence="7" type="ORF">WICMUC_004213</name>
</gene>
<protein>
    <recommendedName>
        <fullName evidence="6">NADP-dependent oxidoreductase domain-containing protein</fullName>
    </recommendedName>
</protein>
<evidence type="ECO:0000256" key="4">
    <source>
        <dbReference type="PIRSR" id="PIRSR000097-2"/>
    </source>
</evidence>
<evidence type="ECO:0000256" key="3">
    <source>
        <dbReference type="PIRSR" id="PIRSR000097-1"/>
    </source>
</evidence>
<evidence type="ECO:0000256" key="2">
    <source>
        <dbReference type="ARBA" id="ARBA00023002"/>
    </source>
</evidence>
<dbReference type="PRINTS" id="PR00069">
    <property type="entry name" value="ALDKETRDTASE"/>
</dbReference>
<dbReference type="CDD" id="cd19071">
    <property type="entry name" value="AKR_AKR1-5-like"/>
    <property type="match status" value="1"/>
</dbReference>
<dbReference type="FunFam" id="3.20.20.100:FF:000015">
    <property type="entry name" value="Oxidoreductase, aldo/keto reductase family"/>
    <property type="match status" value="1"/>
</dbReference>
<dbReference type="InterPro" id="IPR036812">
    <property type="entry name" value="NAD(P)_OxRdtase_dom_sf"/>
</dbReference>
<dbReference type="SUPFAM" id="SSF51430">
    <property type="entry name" value="NAD(P)-linked oxidoreductase"/>
    <property type="match status" value="1"/>
</dbReference>
<proteinExistence type="inferred from homology"/>
<comment type="caution">
    <text evidence="7">The sequence shown here is derived from an EMBL/GenBank/DDBJ whole genome shotgun (WGS) entry which is preliminary data.</text>
</comment>
<evidence type="ECO:0000313" key="7">
    <source>
        <dbReference type="EMBL" id="KAH3672528.1"/>
    </source>
</evidence>
<evidence type="ECO:0000256" key="1">
    <source>
        <dbReference type="ARBA" id="ARBA00007905"/>
    </source>
</evidence>
<keyword evidence="2" id="KW-0560">Oxidoreductase</keyword>
<evidence type="ECO:0000313" key="8">
    <source>
        <dbReference type="Proteomes" id="UP000769528"/>
    </source>
</evidence>
<dbReference type="PROSITE" id="PS00798">
    <property type="entry name" value="ALDOKETO_REDUCTASE_1"/>
    <property type="match status" value="1"/>
</dbReference>
<reference evidence="7" key="2">
    <citation type="submission" date="2021-01" db="EMBL/GenBank/DDBJ databases">
        <authorList>
            <person name="Schikora-Tamarit M.A."/>
        </authorList>
    </citation>
    <scope>NUCLEOTIDE SEQUENCE</scope>
    <source>
        <strain evidence="7">CBS6341</strain>
    </source>
</reference>
<sequence length="315" mass="36324">MTQLTATTSYKQLSGYEIPIIALGVWQAPADVTRKVVYDALNIGYRHIDSAQAYRNEKEVGEGILQWLSEDPSRKRSDIFYTTKVFLHGYEVAKDTVKESFEKVKDLEYIDLILIHNARSNKKLRLETWKALQEFVEDGTTRSIGVSNWGIKHLDELFDSDVYKAKNIPVSVNQVELHPFLVRSQLTDYLAEKGIIAEAYSPLTHALRLDDETVVAIAKKYNKSPAQILIRWGLQRGFVSLPKTVTHSRLVENYEVFDFEIGKEDQEKLTSLDENWTFSKRFGDQLYINDITDEQYEAQLNENFPELYSLLTKKA</sequence>
<dbReference type="Pfam" id="PF00248">
    <property type="entry name" value="Aldo_ket_red"/>
    <property type="match status" value="1"/>
</dbReference>
<dbReference type="PANTHER" id="PTHR43827">
    <property type="entry name" value="2,5-DIKETO-D-GLUCONIC ACID REDUCTASE"/>
    <property type="match status" value="1"/>
</dbReference>
<dbReference type="Proteomes" id="UP000769528">
    <property type="component" value="Unassembled WGS sequence"/>
</dbReference>
<dbReference type="OrthoDB" id="416253at2759"/>
<evidence type="ECO:0000259" key="6">
    <source>
        <dbReference type="Pfam" id="PF00248"/>
    </source>
</evidence>
<dbReference type="InterPro" id="IPR018170">
    <property type="entry name" value="Aldo/ket_reductase_CS"/>
</dbReference>
<dbReference type="InterPro" id="IPR020471">
    <property type="entry name" value="AKR"/>
</dbReference>
<name>A0A9P8TAK8_9ASCO</name>
<dbReference type="PROSITE" id="PS00063">
    <property type="entry name" value="ALDOKETO_REDUCTASE_3"/>
    <property type="match status" value="1"/>
</dbReference>
<dbReference type="PIRSF" id="PIRSF000097">
    <property type="entry name" value="AKR"/>
    <property type="match status" value="1"/>
</dbReference>
<reference evidence="7" key="1">
    <citation type="journal article" date="2021" name="Open Biol.">
        <title>Shared evolutionary footprints suggest mitochondrial oxidative damage underlies multiple complex I losses in fungi.</title>
        <authorList>
            <person name="Schikora-Tamarit M.A."/>
            <person name="Marcet-Houben M."/>
            <person name="Nosek J."/>
            <person name="Gabaldon T."/>
        </authorList>
    </citation>
    <scope>NUCLEOTIDE SEQUENCE</scope>
    <source>
        <strain evidence="7">CBS6341</strain>
    </source>
</reference>
<dbReference type="PANTHER" id="PTHR43827:SF13">
    <property type="entry name" value="ALDO_KETO REDUCTASE FAMILY PROTEIN"/>
    <property type="match status" value="1"/>
</dbReference>
<dbReference type="Gene3D" id="3.20.20.100">
    <property type="entry name" value="NADP-dependent oxidoreductase domain"/>
    <property type="match status" value="1"/>
</dbReference>
<feature type="domain" description="NADP-dependent oxidoreductase" evidence="6">
    <location>
        <begin position="28"/>
        <end position="273"/>
    </location>
</feature>
<keyword evidence="8" id="KW-1185">Reference proteome</keyword>
<evidence type="ECO:0000256" key="5">
    <source>
        <dbReference type="PIRSR" id="PIRSR000097-3"/>
    </source>
</evidence>
<organism evidence="7 8">
    <name type="scientific">Wickerhamomyces mucosus</name>
    <dbReference type="NCBI Taxonomy" id="1378264"/>
    <lineage>
        <taxon>Eukaryota</taxon>
        <taxon>Fungi</taxon>
        <taxon>Dikarya</taxon>
        <taxon>Ascomycota</taxon>
        <taxon>Saccharomycotina</taxon>
        <taxon>Saccharomycetes</taxon>
        <taxon>Phaffomycetales</taxon>
        <taxon>Wickerhamomycetaceae</taxon>
        <taxon>Wickerhamomyces</taxon>
    </lineage>
</organism>
<feature type="site" description="Lowers pKa of active site Tyr" evidence="5">
    <location>
        <position position="84"/>
    </location>
</feature>
<dbReference type="InterPro" id="IPR023210">
    <property type="entry name" value="NADP_OxRdtase_dom"/>
</dbReference>
<feature type="binding site" evidence="4">
    <location>
        <position position="116"/>
    </location>
    <ligand>
        <name>substrate</name>
    </ligand>
</feature>
<comment type="similarity">
    <text evidence="1">Belongs to the aldo/keto reductase family.</text>
</comment>
<dbReference type="GO" id="GO:0016616">
    <property type="term" value="F:oxidoreductase activity, acting on the CH-OH group of donors, NAD or NADP as acceptor"/>
    <property type="evidence" value="ECO:0007669"/>
    <property type="project" value="UniProtKB-ARBA"/>
</dbReference>
<accession>A0A9P8TAK8</accession>
<dbReference type="AlphaFoldDB" id="A0A9P8TAK8"/>